<dbReference type="AlphaFoldDB" id="A0A087FWE7"/>
<dbReference type="EMBL" id="KL994192">
    <property type="protein sequence ID" value="KFK21949.1"/>
    <property type="molecule type" value="Genomic_DNA"/>
</dbReference>
<dbReference type="SUPFAM" id="SSF52540">
    <property type="entry name" value="P-loop containing nucleoside triphosphate hydrolases"/>
    <property type="match status" value="1"/>
</dbReference>
<evidence type="ECO:0000256" key="2">
    <source>
        <dbReference type="ARBA" id="ARBA00022801"/>
    </source>
</evidence>
<keyword evidence="6" id="KW-1185">Reference proteome</keyword>
<dbReference type="Proteomes" id="UP000029120">
    <property type="component" value="Unassembled WGS sequence"/>
</dbReference>
<dbReference type="FunFam" id="3.40.50.300:FF:001002">
    <property type="entry name" value="Disease resistance protein (TIR-NBS-LRR class)"/>
    <property type="match status" value="1"/>
</dbReference>
<dbReference type="InterPro" id="IPR044974">
    <property type="entry name" value="Disease_R_plants"/>
</dbReference>
<keyword evidence="2" id="KW-0378">Hydrolase</keyword>
<dbReference type="PANTHER" id="PTHR11017:SF274">
    <property type="entry name" value="ADP-RIBOSYL CYCLASE_CYCLIC ADP-RIBOSE HYDROLASE-RELATED"/>
    <property type="match status" value="1"/>
</dbReference>
<dbReference type="InterPro" id="IPR002182">
    <property type="entry name" value="NB-ARC"/>
</dbReference>
<gene>
    <name evidence="5" type="ORF">AALP_AAs41246U000400</name>
</gene>
<dbReference type="InterPro" id="IPR027417">
    <property type="entry name" value="P-loop_NTPase"/>
</dbReference>
<reference evidence="6" key="1">
    <citation type="journal article" date="2015" name="Nat. Plants">
        <title>Genome expansion of Arabis alpina linked with retrotransposition and reduced symmetric DNA methylation.</title>
        <authorList>
            <person name="Willing E.M."/>
            <person name="Rawat V."/>
            <person name="Mandakova T."/>
            <person name="Maumus F."/>
            <person name="James G.V."/>
            <person name="Nordstroem K.J."/>
            <person name="Becker C."/>
            <person name="Warthmann N."/>
            <person name="Chica C."/>
            <person name="Szarzynska B."/>
            <person name="Zytnicki M."/>
            <person name="Albani M.C."/>
            <person name="Kiefer C."/>
            <person name="Bergonzi S."/>
            <person name="Castaings L."/>
            <person name="Mateos J.L."/>
            <person name="Berns M.C."/>
            <person name="Bujdoso N."/>
            <person name="Piofczyk T."/>
            <person name="de Lorenzo L."/>
            <person name="Barrero-Sicilia C."/>
            <person name="Mateos I."/>
            <person name="Piednoel M."/>
            <person name="Hagmann J."/>
            <person name="Chen-Min-Tao R."/>
            <person name="Iglesias-Fernandez R."/>
            <person name="Schuster S.C."/>
            <person name="Alonso-Blanco C."/>
            <person name="Roudier F."/>
            <person name="Carbonero P."/>
            <person name="Paz-Ares J."/>
            <person name="Davis S.J."/>
            <person name="Pecinka A."/>
            <person name="Quesneville H."/>
            <person name="Colot V."/>
            <person name="Lysak M.A."/>
            <person name="Weigel D."/>
            <person name="Coupland G."/>
            <person name="Schneeberger K."/>
        </authorList>
    </citation>
    <scope>NUCLEOTIDE SEQUENCE [LARGE SCALE GENOMIC DNA]</scope>
    <source>
        <strain evidence="6">cv. Pajares</strain>
    </source>
</reference>
<evidence type="ECO:0000259" key="4">
    <source>
        <dbReference type="PROSITE" id="PS50104"/>
    </source>
</evidence>
<dbReference type="OMA" id="NGLNTEH"/>
<dbReference type="GO" id="GO:0016787">
    <property type="term" value="F:hydrolase activity"/>
    <property type="evidence" value="ECO:0007669"/>
    <property type="project" value="UniProtKB-KW"/>
</dbReference>
<dbReference type="SMART" id="SM00382">
    <property type="entry name" value="AAA"/>
    <property type="match status" value="1"/>
</dbReference>
<organism evidence="5 6">
    <name type="scientific">Arabis alpina</name>
    <name type="common">Alpine rock-cress</name>
    <dbReference type="NCBI Taxonomy" id="50452"/>
    <lineage>
        <taxon>Eukaryota</taxon>
        <taxon>Viridiplantae</taxon>
        <taxon>Streptophyta</taxon>
        <taxon>Embryophyta</taxon>
        <taxon>Tracheophyta</taxon>
        <taxon>Spermatophyta</taxon>
        <taxon>Magnoliopsida</taxon>
        <taxon>eudicotyledons</taxon>
        <taxon>Gunneridae</taxon>
        <taxon>Pentapetalae</taxon>
        <taxon>rosids</taxon>
        <taxon>malvids</taxon>
        <taxon>Brassicales</taxon>
        <taxon>Brassicaceae</taxon>
        <taxon>Arabideae</taxon>
        <taxon>Arabis</taxon>
    </lineage>
</organism>
<dbReference type="OrthoDB" id="1059976at2759"/>
<dbReference type="SUPFAM" id="SSF52200">
    <property type="entry name" value="Toll/Interleukin receptor TIR domain"/>
    <property type="match status" value="1"/>
</dbReference>
<keyword evidence="3" id="KW-0520">NAD</keyword>
<dbReference type="Gramene" id="KFK21949">
    <property type="protein sequence ID" value="KFK21949"/>
    <property type="gene ID" value="AALP_AAs41246U000400"/>
</dbReference>
<keyword evidence="1" id="KW-0677">Repeat</keyword>
<proteinExistence type="predicted"/>
<dbReference type="Gene3D" id="3.40.50.10140">
    <property type="entry name" value="Toll/interleukin-1 receptor homology (TIR) domain"/>
    <property type="match status" value="2"/>
</dbReference>
<dbReference type="InterPro" id="IPR035897">
    <property type="entry name" value="Toll_tir_struct_dom_sf"/>
</dbReference>
<dbReference type="PANTHER" id="PTHR11017">
    <property type="entry name" value="LEUCINE-RICH REPEAT-CONTAINING PROTEIN"/>
    <property type="match status" value="1"/>
</dbReference>
<dbReference type="PRINTS" id="PR00364">
    <property type="entry name" value="DISEASERSIST"/>
</dbReference>
<dbReference type="GO" id="GO:0006952">
    <property type="term" value="P:defense response"/>
    <property type="evidence" value="ECO:0007669"/>
    <property type="project" value="InterPro"/>
</dbReference>
<dbReference type="Pfam" id="PF01582">
    <property type="entry name" value="TIR"/>
    <property type="match status" value="1"/>
</dbReference>
<accession>A0A087FWE7</accession>
<dbReference type="Pfam" id="PF00931">
    <property type="entry name" value="NB-ARC"/>
    <property type="match status" value="1"/>
</dbReference>
<dbReference type="InterPro" id="IPR003593">
    <property type="entry name" value="AAA+_ATPase"/>
</dbReference>
<name>A0A087FWE7_ARAAL</name>
<evidence type="ECO:0000313" key="5">
    <source>
        <dbReference type="EMBL" id="KFK21949.1"/>
    </source>
</evidence>
<dbReference type="Gene3D" id="3.40.50.300">
    <property type="entry name" value="P-loop containing nucleotide triphosphate hydrolases"/>
    <property type="match status" value="1"/>
</dbReference>
<dbReference type="PROSITE" id="PS50104">
    <property type="entry name" value="TIR"/>
    <property type="match status" value="1"/>
</dbReference>
<dbReference type="GO" id="GO:0043531">
    <property type="term" value="F:ADP binding"/>
    <property type="evidence" value="ECO:0007669"/>
    <property type="project" value="InterPro"/>
</dbReference>
<protein>
    <recommendedName>
        <fullName evidence="4">TIR domain-containing protein</fullName>
    </recommendedName>
</protein>
<dbReference type="SMART" id="SM00255">
    <property type="entry name" value="TIR"/>
    <property type="match status" value="1"/>
</dbReference>
<dbReference type="InterPro" id="IPR000157">
    <property type="entry name" value="TIR_dom"/>
</dbReference>
<evidence type="ECO:0000256" key="1">
    <source>
        <dbReference type="ARBA" id="ARBA00022737"/>
    </source>
</evidence>
<dbReference type="GO" id="GO:0007165">
    <property type="term" value="P:signal transduction"/>
    <property type="evidence" value="ECO:0007669"/>
    <property type="project" value="InterPro"/>
</dbReference>
<evidence type="ECO:0000313" key="6">
    <source>
        <dbReference type="Proteomes" id="UP000029120"/>
    </source>
</evidence>
<evidence type="ECO:0000256" key="3">
    <source>
        <dbReference type="ARBA" id="ARBA00023027"/>
    </source>
</evidence>
<feature type="domain" description="TIR" evidence="4">
    <location>
        <begin position="11"/>
        <end position="137"/>
    </location>
</feature>
<sequence>MAFSSSSTRTWKYDVFPSFSGEDVRKSFLSHLLHAFKRIAIISFIDNGIDRSHLIADELLLAIRQSRISIVIFSKRKQTGEFGKAFAMTCKGKSEDHIERWKKALAKVAGLAGYDSQNWNDEAEAIELTSTDVSNKLLLAPLYDFRHFVGIEAHVKTIMDSKLCLDSGEVRMIGIWGPSGIGKSTIATALFSRLSSTQFDHRAFLTYKRAMQDKKIADVRMKLDWANHFLSEILGQKDIKILGQVEKRLKHRKVLVLLDDVDEIELLEALVGKAEWFGSGSRIIVVTQDKALLESHGIDVIYEVELPSEDLALQIFCQSAFGETSPPDGFKELAVEVAKLAGDLPLGLNALGSSLRKKRALGGHDA</sequence>